<keyword evidence="6" id="KW-0732">Signal</keyword>
<organism evidence="9 10">
    <name type="scientific">Vibrio astriarenae</name>
    <dbReference type="NCBI Taxonomy" id="1481923"/>
    <lineage>
        <taxon>Bacteria</taxon>
        <taxon>Pseudomonadati</taxon>
        <taxon>Pseudomonadota</taxon>
        <taxon>Gammaproteobacteria</taxon>
        <taxon>Vibrionales</taxon>
        <taxon>Vibrionaceae</taxon>
        <taxon>Vibrio</taxon>
    </lineage>
</organism>
<dbReference type="PROSITE" id="PS50093">
    <property type="entry name" value="PKD"/>
    <property type="match status" value="1"/>
</dbReference>
<evidence type="ECO:0000256" key="3">
    <source>
        <dbReference type="ARBA" id="ARBA00022801"/>
    </source>
</evidence>
<feature type="domain" description="PKD" evidence="7">
    <location>
        <begin position="424"/>
        <end position="488"/>
    </location>
</feature>
<dbReference type="InterPro" id="IPR013783">
    <property type="entry name" value="Ig-like_fold"/>
</dbReference>
<name>A0A7Z2T6H9_9VIBR</name>
<dbReference type="RefSeq" id="WP_164649992.1">
    <property type="nucleotide sequence ID" value="NZ_CP047476.1"/>
</dbReference>
<dbReference type="PANTHER" id="PTHR43806">
    <property type="entry name" value="PEPTIDASE S8"/>
    <property type="match status" value="1"/>
</dbReference>
<dbReference type="CDD" id="cd00063">
    <property type="entry name" value="FN3"/>
    <property type="match status" value="2"/>
</dbReference>
<dbReference type="InterPro" id="IPR003961">
    <property type="entry name" value="FN3_dom"/>
</dbReference>
<dbReference type="InterPro" id="IPR034054">
    <property type="entry name" value="Pep_S8_PrcA"/>
</dbReference>
<sequence>MYLRDFGVVKFVLLCLMINSGSALAAKHNNEQVRPGTVLYKLVEGAEPNQVRGLNAILRGQGLVSQVVLDGSQIAIATFDHKGREKAIANILKNSGYVEFAEPDVAVVPTISPNDTYFDNQWHHTAVNSQQAWEVTTGSSSVLVGVCDTGFDVEHPDLKDNLRIDLAYNAEDDNTNIFDADGHGTGSAGTLGALGNNGIGVAGANWNVDIIPVRIAISDENSSAYISTMAKCIEYAADNGARIVNLSYGGIQYATIDAAAKYLRARNGLLFMSAGNDGQEFASYPDYESFVGVAATDQNDEKASFSNWGTFVDITAPGVSIATTYPDNRYVYYSGTSFSSPLTAGIAALMVAANPEITPKQIEQGLFSTVTDLGASGDDVVFGHGLVNALAAVNYASNLNSYSAPQSTITIDNFKSEYNLDELIHFNGSTSSDADGTIQTYSWDFGNGETGEGSTFSYSYASAGTYTVTLTVQDDDGLSDSTTTEVVVVDSTVLVAPSGLIGDVTGPNVKLTWQDNSSNENGFLVERGVKRRGRINFEELEIVPAGETTFTDTVASPGEYRYRVSAVNASGSATSDTIVVSVTDTEPSPQPGTLPSPSNLSGTLSNNVVMLSWNDNSEGELGFIVERGRKEKGTVNFYEVFRTQDANYTDNISDLDGGNYGYRVKAYNDAGESGYSNTMEFRKK</sequence>
<accession>A0A7Z2T6H9</accession>
<dbReference type="PROSITE" id="PS51892">
    <property type="entry name" value="SUBTILASE"/>
    <property type="match status" value="1"/>
</dbReference>
<dbReference type="InterPro" id="IPR050131">
    <property type="entry name" value="Peptidase_S8_subtilisin-like"/>
</dbReference>
<dbReference type="Pfam" id="PF00082">
    <property type="entry name" value="Peptidase_S8"/>
    <property type="match status" value="1"/>
</dbReference>
<dbReference type="Proteomes" id="UP000464262">
    <property type="component" value="Chromosome 2"/>
</dbReference>
<dbReference type="Pfam" id="PF18911">
    <property type="entry name" value="PKD_4"/>
    <property type="match status" value="1"/>
</dbReference>
<feature type="domain" description="Fibronectin type-III" evidence="8">
    <location>
        <begin position="493"/>
        <end position="588"/>
    </location>
</feature>
<keyword evidence="2 5" id="KW-0645">Protease</keyword>
<dbReference type="CDD" id="cd00146">
    <property type="entry name" value="PKD"/>
    <property type="match status" value="1"/>
</dbReference>
<dbReference type="GO" id="GO:0004252">
    <property type="term" value="F:serine-type endopeptidase activity"/>
    <property type="evidence" value="ECO:0007669"/>
    <property type="project" value="UniProtKB-UniRule"/>
</dbReference>
<dbReference type="AlphaFoldDB" id="A0A7Z2T6H9"/>
<dbReference type="SUPFAM" id="SSF49299">
    <property type="entry name" value="PKD domain"/>
    <property type="match status" value="1"/>
</dbReference>
<dbReference type="PROSITE" id="PS00138">
    <property type="entry name" value="SUBTILASE_SER"/>
    <property type="match status" value="1"/>
</dbReference>
<dbReference type="KEGG" id="vas:GT360_16150"/>
<evidence type="ECO:0000313" key="10">
    <source>
        <dbReference type="Proteomes" id="UP000464262"/>
    </source>
</evidence>
<evidence type="ECO:0000256" key="2">
    <source>
        <dbReference type="ARBA" id="ARBA00022670"/>
    </source>
</evidence>
<protein>
    <submittedName>
        <fullName evidence="9">S8 family serine peptidase</fullName>
    </submittedName>
</protein>
<comment type="similarity">
    <text evidence="1 5">Belongs to the peptidase S8 family.</text>
</comment>
<dbReference type="PANTHER" id="PTHR43806:SF11">
    <property type="entry name" value="CEREVISIN-RELATED"/>
    <property type="match status" value="1"/>
</dbReference>
<keyword evidence="10" id="KW-1185">Reference proteome</keyword>
<dbReference type="CDD" id="cd07498">
    <property type="entry name" value="Peptidases_S8_15"/>
    <property type="match status" value="1"/>
</dbReference>
<keyword evidence="4 5" id="KW-0720">Serine protease</keyword>
<dbReference type="InterPro" id="IPR015500">
    <property type="entry name" value="Peptidase_S8_subtilisin-rel"/>
</dbReference>
<dbReference type="GO" id="GO:0006508">
    <property type="term" value="P:proteolysis"/>
    <property type="evidence" value="ECO:0007669"/>
    <property type="project" value="UniProtKB-KW"/>
</dbReference>
<dbReference type="EMBL" id="CP047476">
    <property type="protein sequence ID" value="QIA65093.1"/>
    <property type="molecule type" value="Genomic_DNA"/>
</dbReference>
<proteinExistence type="inferred from homology"/>
<keyword evidence="3 5" id="KW-0378">Hydrolase</keyword>
<dbReference type="SUPFAM" id="SSF52743">
    <property type="entry name" value="Subtilisin-like"/>
    <property type="match status" value="1"/>
</dbReference>
<dbReference type="Gene3D" id="3.40.50.200">
    <property type="entry name" value="Peptidase S8/S53 domain"/>
    <property type="match status" value="1"/>
</dbReference>
<dbReference type="InterPro" id="IPR036116">
    <property type="entry name" value="FN3_sf"/>
</dbReference>
<feature type="active site" description="Charge relay system" evidence="5">
    <location>
        <position position="337"/>
    </location>
</feature>
<evidence type="ECO:0000313" key="9">
    <source>
        <dbReference type="EMBL" id="QIA65093.1"/>
    </source>
</evidence>
<feature type="active site" description="Charge relay system" evidence="5">
    <location>
        <position position="183"/>
    </location>
</feature>
<dbReference type="InterPro" id="IPR022409">
    <property type="entry name" value="PKD/Chitinase_dom"/>
</dbReference>
<feature type="signal peptide" evidence="6">
    <location>
        <begin position="1"/>
        <end position="25"/>
    </location>
</feature>
<dbReference type="InterPro" id="IPR000601">
    <property type="entry name" value="PKD_dom"/>
</dbReference>
<dbReference type="SMART" id="SM00060">
    <property type="entry name" value="FN3"/>
    <property type="match status" value="2"/>
</dbReference>
<dbReference type="InterPro" id="IPR023828">
    <property type="entry name" value="Peptidase_S8_Ser-AS"/>
</dbReference>
<evidence type="ECO:0000256" key="1">
    <source>
        <dbReference type="ARBA" id="ARBA00011073"/>
    </source>
</evidence>
<feature type="active site" description="Charge relay system" evidence="5">
    <location>
        <position position="148"/>
    </location>
</feature>
<feature type="chain" id="PRO_5030967659" evidence="6">
    <location>
        <begin position="26"/>
        <end position="684"/>
    </location>
</feature>
<dbReference type="Gene3D" id="2.60.40.10">
    <property type="entry name" value="Immunoglobulins"/>
    <property type="match status" value="3"/>
</dbReference>
<gene>
    <name evidence="9" type="ORF">GT360_16150</name>
</gene>
<evidence type="ECO:0000256" key="4">
    <source>
        <dbReference type="ARBA" id="ARBA00022825"/>
    </source>
</evidence>
<dbReference type="SUPFAM" id="SSF49265">
    <property type="entry name" value="Fibronectin type III"/>
    <property type="match status" value="1"/>
</dbReference>
<dbReference type="InterPro" id="IPR035986">
    <property type="entry name" value="PKD_dom_sf"/>
</dbReference>
<dbReference type="SMART" id="SM00089">
    <property type="entry name" value="PKD"/>
    <property type="match status" value="2"/>
</dbReference>
<dbReference type="PRINTS" id="PR00723">
    <property type="entry name" value="SUBTILISIN"/>
</dbReference>
<dbReference type="InterPro" id="IPR036852">
    <property type="entry name" value="Peptidase_S8/S53_dom_sf"/>
</dbReference>
<dbReference type="PROSITE" id="PS50853">
    <property type="entry name" value="FN3"/>
    <property type="match status" value="1"/>
</dbReference>
<evidence type="ECO:0000259" key="7">
    <source>
        <dbReference type="PROSITE" id="PS50093"/>
    </source>
</evidence>
<dbReference type="InterPro" id="IPR000209">
    <property type="entry name" value="Peptidase_S8/S53_dom"/>
</dbReference>
<evidence type="ECO:0000256" key="6">
    <source>
        <dbReference type="SAM" id="SignalP"/>
    </source>
</evidence>
<evidence type="ECO:0000256" key="5">
    <source>
        <dbReference type="PROSITE-ProRule" id="PRU01240"/>
    </source>
</evidence>
<reference evidence="9 10" key="1">
    <citation type="submission" date="2020-01" db="EMBL/GenBank/DDBJ databases">
        <title>Whole genome and functional gene identification of agarase of Vibrio HN897.</title>
        <authorList>
            <person name="Liu Y."/>
            <person name="Zhao Z."/>
        </authorList>
    </citation>
    <scope>NUCLEOTIDE SEQUENCE [LARGE SCALE GENOMIC DNA]</scope>
    <source>
        <strain evidence="9 10">HN897</strain>
    </source>
</reference>
<evidence type="ECO:0000259" key="8">
    <source>
        <dbReference type="PROSITE" id="PS50853"/>
    </source>
</evidence>